<evidence type="ECO:0000259" key="1">
    <source>
        <dbReference type="PROSITE" id="PS51819"/>
    </source>
</evidence>
<dbReference type="InterPro" id="IPR004360">
    <property type="entry name" value="Glyas_Fos-R_dOase_dom"/>
</dbReference>
<dbReference type="PROSITE" id="PS51819">
    <property type="entry name" value="VOC"/>
    <property type="match status" value="1"/>
</dbReference>
<comment type="caution">
    <text evidence="2">The sequence shown here is derived from an EMBL/GenBank/DDBJ whole genome shotgun (WGS) entry which is preliminary data.</text>
</comment>
<dbReference type="AlphaFoldDB" id="A0A934NVU8"/>
<dbReference type="SUPFAM" id="SSF54593">
    <property type="entry name" value="Glyoxalase/Bleomycin resistance protein/Dihydroxybiphenyl dioxygenase"/>
    <property type="match status" value="1"/>
</dbReference>
<dbReference type="Proteomes" id="UP000655868">
    <property type="component" value="Unassembled WGS sequence"/>
</dbReference>
<accession>A0A934NVU8</accession>
<keyword evidence="3" id="KW-1185">Reference proteome</keyword>
<dbReference type="InterPro" id="IPR029068">
    <property type="entry name" value="Glyas_Bleomycin-R_OHBP_Dase"/>
</dbReference>
<proteinExistence type="predicted"/>
<sequence length="121" mass="13135">MTSAQCNVRRILPNLPTRDAGAAKEFYVSVLGLEVVMDLEWVATLASPTHPTAQLNLITEDASAAVSPEISVEVDDVDLAYDAAVASGLPIVHPLTDEPWGVRRFFVRDPDGRVVNVLSHR</sequence>
<dbReference type="PANTHER" id="PTHR34109">
    <property type="entry name" value="BNAUNNG04460D PROTEIN-RELATED"/>
    <property type="match status" value="1"/>
</dbReference>
<evidence type="ECO:0000313" key="2">
    <source>
        <dbReference type="EMBL" id="MBJ8342491.1"/>
    </source>
</evidence>
<evidence type="ECO:0000313" key="3">
    <source>
        <dbReference type="Proteomes" id="UP000655868"/>
    </source>
</evidence>
<dbReference type="Gene3D" id="3.10.180.10">
    <property type="entry name" value="2,3-Dihydroxybiphenyl 1,2-Dioxygenase, domain 1"/>
    <property type="match status" value="1"/>
</dbReference>
<dbReference type="InterPro" id="IPR037523">
    <property type="entry name" value="VOC_core"/>
</dbReference>
<gene>
    <name evidence="2" type="ORF">JGU71_26735</name>
</gene>
<organism evidence="2 3">
    <name type="scientific">Antrihabitans stalagmiti</name>
    <dbReference type="NCBI Taxonomy" id="2799499"/>
    <lineage>
        <taxon>Bacteria</taxon>
        <taxon>Bacillati</taxon>
        <taxon>Actinomycetota</taxon>
        <taxon>Actinomycetes</taxon>
        <taxon>Mycobacteriales</taxon>
        <taxon>Nocardiaceae</taxon>
        <taxon>Antrihabitans</taxon>
    </lineage>
</organism>
<reference evidence="2" key="1">
    <citation type="submission" date="2020-12" db="EMBL/GenBank/DDBJ databases">
        <title>Antrihabitans popcorni sp. nov. and Antrihabitans auranticaus sp. nov., isolated from a larva cave.</title>
        <authorList>
            <person name="Lee S.D."/>
            <person name="Kim I.S."/>
        </authorList>
    </citation>
    <scope>NUCLEOTIDE SEQUENCE</scope>
    <source>
        <strain evidence="2">YC3-6</strain>
    </source>
</reference>
<protein>
    <submittedName>
        <fullName evidence="2">VOC family protein</fullName>
    </submittedName>
</protein>
<dbReference type="EMBL" id="JAEMNV010000012">
    <property type="protein sequence ID" value="MBJ8342491.1"/>
    <property type="molecule type" value="Genomic_DNA"/>
</dbReference>
<dbReference type="Pfam" id="PF00903">
    <property type="entry name" value="Glyoxalase"/>
    <property type="match status" value="1"/>
</dbReference>
<dbReference type="RefSeq" id="WP_199708050.1">
    <property type="nucleotide sequence ID" value="NZ_JAEMNV010000012.1"/>
</dbReference>
<dbReference type="PANTHER" id="PTHR34109:SF4">
    <property type="entry name" value="LYASE"/>
    <property type="match status" value="1"/>
</dbReference>
<feature type="domain" description="VOC" evidence="1">
    <location>
        <begin position="9"/>
        <end position="120"/>
    </location>
</feature>
<name>A0A934NVU8_9NOCA</name>